<evidence type="ECO:0000256" key="2">
    <source>
        <dbReference type="SAM" id="MobiDB-lite"/>
    </source>
</evidence>
<keyword evidence="3" id="KW-0472">Membrane</keyword>
<dbReference type="GO" id="GO:0016020">
    <property type="term" value="C:membrane"/>
    <property type="evidence" value="ECO:0007669"/>
    <property type="project" value="UniProtKB-SubCell"/>
</dbReference>
<feature type="transmembrane region" description="Helical" evidence="3">
    <location>
        <begin position="252"/>
        <end position="274"/>
    </location>
</feature>
<evidence type="ECO:0000259" key="4">
    <source>
        <dbReference type="Pfam" id="PF02096"/>
    </source>
</evidence>
<dbReference type="EMBL" id="FNOT01000010">
    <property type="protein sequence ID" value="SDY72964.1"/>
    <property type="molecule type" value="Genomic_DNA"/>
</dbReference>
<evidence type="ECO:0000256" key="1">
    <source>
        <dbReference type="RuleBase" id="RU003945"/>
    </source>
</evidence>
<keyword evidence="1 3" id="KW-0812">Transmembrane</keyword>
<dbReference type="Proteomes" id="UP000198921">
    <property type="component" value="Unassembled WGS sequence"/>
</dbReference>
<evidence type="ECO:0000313" key="6">
    <source>
        <dbReference type="Proteomes" id="UP000198921"/>
    </source>
</evidence>
<dbReference type="OrthoDB" id="9780552at2"/>
<dbReference type="InterPro" id="IPR028055">
    <property type="entry name" value="YidC/Oxa/ALB_C"/>
</dbReference>
<dbReference type="Pfam" id="PF02096">
    <property type="entry name" value="60KD_IMP"/>
    <property type="match status" value="1"/>
</dbReference>
<proteinExistence type="inferred from homology"/>
<dbReference type="STRING" id="1137993.SAMN05660209_03597"/>
<gene>
    <name evidence="5" type="ORF">SAMN05660209_03597</name>
</gene>
<sequence>MRCEVEAPAPAGESEIGSTPFLEGWRAALGESGIGRVLERVGAVPLTLIGCFATLMTVIAVPLGLCLWLLFPLADASGSLGADPVFGAALLLLLLVRFASLPLAIRTTRKAARMDIAKSFFPRLRKQYGSDREGLSRAIMAIQRDLNVNPLNSCLLALFVVPLLGGFWALLKGLTIRSETGTFAPRFIPEDSAMYRHLNSITDLYTWGMDLTLTVPEVGLCARLTPYLLGLTATVALQCVQVRPQWRQHRPVAVILVVGSFGATYLLPIFFVLLKVADSIFLIAQVPFLKRVKRREFTRLRNDPVFMASVAELVADYLPNQDPPQPPHGHSPGRGAVDPDDLHR</sequence>
<organism evidence="5 6">
    <name type="scientific">Geodermatophilus africanus</name>
    <dbReference type="NCBI Taxonomy" id="1137993"/>
    <lineage>
        <taxon>Bacteria</taxon>
        <taxon>Bacillati</taxon>
        <taxon>Actinomycetota</taxon>
        <taxon>Actinomycetes</taxon>
        <taxon>Geodermatophilales</taxon>
        <taxon>Geodermatophilaceae</taxon>
        <taxon>Geodermatophilus</taxon>
    </lineage>
</organism>
<feature type="transmembrane region" description="Helical" evidence="3">
    <location>
        <begin position="85"/>
        <end position="105"/>
    </location>
</feature>
<keyword evidence="3" id="KW-1133">Transmembrane helix</keyword>
<reference evidence="6" key="1">
    <citation type="submission" date="2016-10" db="EMBL/GenBank/DDBJ databases">
        <authorList>
            <person name="Varghese N."/>
            <person name="Submissions S."/>
        </authorList>
    </citation>
    <scope>NUCLEOTIDE SEQUENCE [LARGE SCALE GENOMIC DNA]</scope>
    <source>
        <strain evidence="6">DSM 45422</strain>
    </source>
</reference>
<feature type="transmembrane region" description="Helical" evidence="3">
    <location>
        <begin position="150"/>
        <end position="171"/>
    </location>
</feature>
<name>A0A1H3M9K2_9ACTN</name>
<protein>
    <submittedName>
        <fullName evidence="5">60Kd inner membrane protein</fullName>
    </submittedName>
</protein>
<accession>A0A1H3M9K2</accession>
<comment type="subcellular location">
    <subcellularLocation>
        <location evidence="1">Membrane</location>
        <topology evidence="1">Multi-pass membrane protein</topology>
    </subcellularLocation>
</comment>
<keyword evidence="6" id="KW-1185">Reference proteome</keyword>
<comment type="similarity">
    <text evidence="1">Belongs to the OXA1/ALB3/YidC family.</text>
</comment>
<feature type="region of interest" description="Disordered" evidence="2">
    <location>
        <begin position="319"/>
        <end position="344"/>
    </location>
</feature>
<feature type="transmembrane region" description="Helical" evidence="3">
    <location>
        <begin position="46"/>
        <end position="73"/>
    </location>
</feature>
<dbReference type="AlphaFoldDB" id="A0A1H3M9K2"/>
<evidence type="ECO:0000256" key="3">
    <source>
        <dbReference type="SAM" id="Phobius"/>
    </source>
</evidence>
<feature type="domain" description="Membrane insertase YidC/Oxa/ALB C-terminal" evidence="4">
    <location>
        <begin position="90"/>
        <end position="274"/>
    </location>
</feature>
<evidence type="ECO:0000313" key="5">
    <source>
        <dbReference type="EMBL" id="SDY72964.1"/>
    </source>
</evidence>